<feature type="transmembrane region" description="Helical" evidence="1">
    <location>
        <begin position="146"/>
        <end position="169"/>
    </location>
</feature>
<protein>
    <recommendedName>
        <fullName evidence="4">Tripartite tricarboxylate transporter TctB family protein</fullName>
    </recommendedName>
</protein>
<evidence type="ECO:0000256" key="1">
    <source>
        <dbReference type="SAM" id="Phobius"/>
    </source>
</evidence>
<feature type="transmembrane region" description="Helical" evidence="1">
    <location>
        <begin position="20"/>
        <end position="41"/>
    </location>
</feature>
<keyword evidence="3" id="KW-1185">Reference proteome</keyword>
<keyword evidence="1" id="KW-0472">Membrane</keyword>
<evidence type="ECO:0008006" key="4">
    <source>
        <dbReference type="Google" id="ProtNLM"/>
    </source>
</evidence>
<keyword evidence="1" id="KW-1133">Transmembrane helix</keyword>
<dbReference type="AlphaFoldDB" id="A0A1N6TC92"/>
<keyword evidence="1" id="KW-0812">Transmembrane</keyword>
<dbReference type="EMBL" id="FTMN01000005">
    <property type="protein sequence ID" value="SIQ50992.1"/>
    <property type="molecule type" value="Genomic_DNA"/>
</dbReference>
<evidence type="ECO:0000313" key="3">
    <source>
        <dbReference type="Proteomes" id="UP000186895"/>
    </source>
</evidence>
<name>A0A1N6TC92_9GAMM</name>
<dbReference type="eggNOG" id="ENOG503309T">
    <property type="taxonomic scope" value="Bacteria"/>
</dbReference>
<feature type="transmembrane region" description="Helical" evidence="1">
    <location>
        <begin position="121"/>
        <end position="139"/>
    </location>
</feature>
<evidence type="ECO:0000313" key="2">
    <source>
        <dbReference type="EMBL" id="SIQ50992.1"/>
    </source>
</evidence>
<organism evidence="2 3">
    <name type="scientific">Marinobacterium stanieri</name>
    <dbReference type="NCBI Taxonomy" id="49186"/>
    <lineage>
        <taxon>Bacteria</taxon>
        <taxon>Pseudomonadati</taxon>
        <taxon>Pseudomonadota</taxon>
        <taxon>Gammaproteobacteria</taxon>
        <taxon>Oceanospirillales</taxon>
        <taxon>Oceanospirillaceae</taxon>
        <taxon>Marinobacterium</taxon>
    </lineage>
</organism>
<feature type="transmembrane region" description="Helical" evidence="1">
    <location>
        <begin position="53"/>
        <end position="72"/>
    </location>
</feature>
<feature type="transmembrane region" description="Helical" evidence="1">
    <location>
        <begin position="92"/>
        <end position="115"/>
    </location>
</feature>
<dbReference type="STRING" id="49186.SAMN05421647_105253"/>
<sequence>MINPERAFTVSNEPQVKADIYWLLLIISVVLLILIPDQAAWVETKRGWYTQPMMGALLGLGIMAIFSAYRVFQMTRDHGNRWRSRVFQQNPLETLVELLGSYRTALISSVLFYIYIHSLSLIGFVPATFIFVTVLLWLSRLMNRTWLFATIGTLIVLVLIFRVAVSVWLPDVWLYSLLPDTMADFANSYL</sequence>
<proteinExistence type="predicted"/>
<gene>
    <name evidence="2" type="ORF">SAMN05421647_105253</name>
</gene>
<dbReference type="Proteomes" id="UP000186895">
    <property type="component" value="Unassembled WGS sequence"/>
</dbReference>
<reference evidence="2 3" key="1">
    <citation type="submission" date="2017-01" db="EMBL/GenBank/DDBJ databases">
        <authorList>
            <person name="Mah S.A."/>
            <person name="Swanson W.J."/>
            <person name="Moy G.W."/>
            <person name="Vacquier V.D."/>
        </authorList>
    </citation>
    <scope>NUCLEOTIDE SEQUENCE [LARGE SCALE GENOMIC DNA]</scope>
    <source>
        <strain evidence="2 3">DSM 7027</strain>
    </source>
</reference>
<accession>A0A1N6TC92</accession>